<dbReference type="SUPFAM" id="SSF53067">
    <property type="entry name" value="Actin-like ATPase domain"/>
    <property type="match status" value="2"/>
</dbReference>
<evidence type="ECO:0000259" key="2">
    <source>
        <dbReference type="Pfam" id="PF02782"/>
    </source>
</evidence>
<dbReference type="Gene3D" id="1.20.58.2240">
    <property type="match status" value="1"/>
</dbReference>
<dbReference type="Pfam" id="PF00370">
    <property type="entry name" value="FGGY_N"/>
    <property type="match status" value="1"/>
</dbReference>
<dbReference type="Proteomes" id="UP000019375">
    <property type="component" value="Unassembled WGS sequence"/>
</dbReference>
<dbReference type="GO" id="GO:0019150">
    <property type="term" value="F:D-ribulokinase activity"/>
    <property type="evidence" value="ECO:0007669"/>
    <property type="project" value="TreeGrafter"/>
</dbReference>
<feature type="domain" description="Carbohydrate kinase FGGY N-terminal" evidence="1">
    <location>
        <begin position="13"/>
        <end position="194"/>
    </location>
</feature>
<dbReference type="OrthoDB" id="203824at2759"/>
<name>A0A8J2XAU8_ZYGB2</name>
<proteinExistence type="predicted"/>
<dbReference type="EMBL" id="HG316467">
    <property type="protein sequence ID" value="CDF91755.1"/>
    <property type="molecule type" value="Genomic_DNA"/>
</dbReference>
<evidence type="ECO:0000313" key="4">
    <source>
        <dbReference type="Proteomes" id="UP000019375"/>
    </source>
</evidence>
<dbReference type="InterPro" id="IPR043129">
    <property type="entry name" value="ATPase_NBD"/>
</dbReference>
<dbReference type="InterPro" id="IPR018484">
    <property type="entry name" value="FGGY_N"/>
</dbReference>
<dbReference type="Pfam" id="PF02782">
    <property type="entry name" value="FGGY_C"/>
    <property type="match status" value="1"/>
</dbReference>
<dbReference type="PANTHER" id="PTHR43435:SF1">
    <property type="entry name" value="PROTEIN MPA43"/>
    <property type="match status" value="1"/>
</dbReference>
<organism evidence="3 4">
    <name type="scientific">Zygosaccharomyces bailii (strain CLIB 213 / ATCC 58445 / CBS 680 / BCRC 21525 / NBRC 1098 / NCYC 1416 / NRRL Y-2227)</name>
    <dbReference type="NCBI Taxonomy" id="1333698"/>
    <lineage>
        <taxon>Eukaryota</taxon>
        <taxon>Fungi</taxon>
        <taxon>Dikarya</taxon>
        <taxon>Ascomycota</taxon>
        <taxon>Saccharomycotina</taxon>
        <taxon>Saccharomycetes</taxon>
        <taxon>Saccharomycetales</taxon>
        <taxon>Saccharomycetaceae</taxon>
        <taxon>Zygosaccharomyces</taxon>
    </lineage>
</organism>
<accession>A0A8J2XAU8</accession>
<dbReference type="Gene3D" id="3.30.420.40">
    <property type="match status" value="1"/>
</dbReference>
<evidence type="ECO:0000313" key="3">
    <source>
        <dbReference type="EMBL" id="CDF91755.1"/>
    </source>
</evidence>
<dbReference type="AlphaFoldDB" id="A0A8J2XAU8"/>
<dbReference type="PANTHER" id="PTHR43435">
    <property type="entry name" value="RIBULOKINASE"/>
    <property type="match status" value="1"/>
</dbReference>
<keyword evidence="4" id="KW-1185">Reference proteome</keyword>
<dbReference type="InterPro" id="IPR018485">
    <property type="entry name" value="FGGY_C"/>
</dbReference>
<dbReference type="GO" id="GO:0005737">
    <property type="term" value="C:cytoplasm"/>
    <property type="evidence" value="ECO:0007669"/>
    <property type="project" value="TreeGrafter"/>
</dbReference>
<protein>
    <submittedName>
        <fullName evidence="3">ZYBA0S14-00298g1_1</fullName>
    </submittedName>
</protein>
<gene>
    <name evidence="3" type="ORF">BN860_00298g</name>
</gene>
<reference evidence="4" key="1">
    <citation type="journal article" date="2013" name="Genome Announc.">
        <title>Genome sequence of the food spoilage yeast Zygosaccharomyces bailii CLIB 213(T).</title>
        <authorList>
            <person name="Galeote V."/>
            <person name="Bigey F."/>
            <person name="Devillers H."/>
            <person name="Neuveglise C."/>
            <person name="Dequin S."/>
        </authorList>
    </citation>
    <scope>NUCLEOTIDE SEQUENCE [LARGE SCALE GENOMIC DNA]</scope>
    <source>
        <strain evidence="4">CLIB 213 / ATCC 58445 / CBS 680 / CCRC 21525 / NBRC 1098 / NCYC 1416 / NRRL Y-2227</strain>
    </source>
</reference>
<evidence type="ECO:0000259" key="1">
    <source>
        <dbReference type="Pfam" id="PF00370"/>
    </source>
</evidence>
<dbReference type="GO" id="GO:0019321">
    <property type="term" value="P:pentose metabolic process"/>
    <property type="evidence" value="ECO:0007669"/>
    <property type="project" value="TreeGrafter"/>
</dbReference>
<feature type="domain" description="Carbohydrate kinase FGGY C-terminal" evidence="2">
    <location>
        <begin position="267"/>
        <end position="449"/>
    </location>
</feature>
<sequence length="544" mass="61983">MKKNLRNQVEAGIGIDLGSSSVRVGLFNFQNNTLIDFKVKQVSYYFNPESTNWKYTQSSREILDAIEQCLTELITDKYQIKSCGVGATCSMVLFKKKDTSLLPWNFDSHDKNVVFWMDSIAITESQELNQICKPEIRASMGGSFVPEMGIPKLKHLINLMERETINLSIEVFDLHRYIGWHLAKKFQWDYHHLCNSPNLNGIGHDGELAGWSPTFYEEVVKLPPNITIGPTDTNKLPNTNSTNIATCIDCYANWFALLSPRLKHSLFIVGGTSTCYLYASTKITHNIPGVWGPFSNILNDSDDFSIYEAGQSCTGKLIEHLFKSHPASSQLHNKSWPQLFRQIEECIQNIESETKCSIHLSTKHMFYYGDLEGNRTPYADPQMSGMFIGETTDKSFKDLVYKYVCVLEFIAFQIKHMMTLFNELQGNTPIDEINFCGSQAKNQRILNLITLLNKRVTIKVPIMNVSLMGVFGSYVMGKASSIQTSIMDVPNNETSTYKPCIEQADLLARLLGTKYDIYLDMAKQQKTYREKMDKTITDYFNFKT</sequence>